<dbReference type="EMBL" id="BGZK01000203">
    <property type="protein sequence ID" value="GBP28140.1"/>
    <property type="molecule type" value="Genomic_DNA"/>
</dbReference>
<accession>A0A4C1UPJ9</accession>
<dbReference type="Proteomes" id="UP000299102">
    <property type="component" value="Unassembled WGS sequence"/>
</dbReference>
<protein>
    <submittedName>
        <fullName evidence="2">Uncharacterized protein</fullName>
    </submittedName>
</protein>
<gene>
    <name evidence="2" type="ORF">EVAR_76235_1</name>
</gene>
<evidence type="ECO:0000313" key="3">
    <source>
        <dbReference type="Proteomes" id="UP000299102"/>
    </source>
</evidence>
<dbReference type="AlphaFoldDB" id="A0A4C1UPJ9"/>
<evidence type="ECO:0000256" key="1">
    <source>
        <dbReference type="SAM" id="MobiDB-lite"/>
    </source>
</evidence>
<reference evidence="2 3" key="1">
    <citation type="journal article" date="2019" name="Commun. Biol.">
        <title>The bagworm genome reveals a unique fibroin gene that provides high tensile strength.</title>
        <authorList>
            <person name="Kono N."/>
            <person name="Nakamura H."/>
            <person name="Ohtoshi R."/>
            <person name="Tomita M."/>
            <person name="Numata K."/>
            <person name="Arakawa K."/>
        </authorList>
    </citation>
    <scope>NUCLEOTIDE SEQUENCE [LARGE SCALE GENOMIC DNA]</scope>
</reference>
<feature type="compositionally biased region" description="Low complexity" evidence="1">
    <location>
        <begin position="64"/>
        <end position="78"/>
    </location>
</feature>
<keyword evidence="3" id="KW-1185">Reference proteome</keyword>
<evidence type="ECO:0000313" key="2">
    <source>
        <dbReference type="EMBL" id="GBP28140.1"/>
    </source>
</evidence>
<feature type="region of interest" description="Disordered" evidence="1">
    <location>
        <begin position="37"/>
        <end position="78"/>
    </location>
</feature>
<name>A0A4C1UPJ9_EUMVA</name>
<sequence>MGLVTTKVSSRIELSPAHAHVEGRVIVLLGEVPRCRFRNNRRRGRRGEGGGGRPRSSHGVTQLRRAPAAAGPGARARP</sequence>
<comment type="caution">
    <text evidence="2">The sequence shown here is derived from an EMBL/GenBank/DDBJ whole genome shotgun (WGS) entry which is preliminary data.</text>
</comment>
<proteinExistence type="predicted"/>
<organism evidence="2 3">
    <name type="scientific">Eumeta variegata</name>
    <name type="common">Bagworm moth</name>
    <name type="synonym">Eumeta japonica</name>
    <dbReference type="NCBI Taxonomy" id="151549"/>
    <lineage>
        <taxon>Eukaryota</taxon>
        <taxon>Metazoa</taxon>
        <taxon>Ecdysozoa</taxon>
        <taxon>Arthropoda</taxon>
        <taxon>Hexapoda</taxon>
        <taxon>Insecta</taxon>
        <taxon>Pterygota</taxon>
        <taxon>Neoptera</taxon>
        <taxon>Endopterygota</taxon>
        <taxon>Lepidoptera</taxon>
        <taxon>Glossata</taxon>
        <taxon>Ditrysia</taxon>
        <taxon>Tineoidea</taxon>
        <taxon>Psychidae</taxon>
        <taxon>Oiketicinae</taxon>
        <taxon>Eumeta</taxon>
    </lineage>
</organism>